<evidence type="ECO:0000256" key="1">
    <source>
        <dbReference type="SAM" id="MobiDB-lite"/>
    </source>
</evidence>
<keyword evidence="2" id="KW-0812">Transmembrane</keyword>
<dbReference type="EMBL" id="QBIU01000002">
    <property type="protein sequence ID" value="MWV70405.1"/>
    <property type="molecule type" value="Genomic_DNA"/>
</dbReference>
<keyword evidence="2" id="KW-0472">Membrane</keyword>
<dbReference type="Proteomes" id="UP000477070">
    <property type="component" value="Unassembled WGS sequence"/>
</dbReference>
<feature type="compositionally biased region" description="Polar residues" evidence="1">
    <location>
        <begin position="96"/>
        <end position="105"/>
    </location>
</feature>
<organism evidence="4 5">
    <name type="scientific">Helicobacter saguini</name>
    <dbReference type="NCBI Taxonomy" id="1548018"/>
    <lineage>
        <taxon>Bacteria</taxon>
        <taxon>Pseudomonadati</taxon>
        <taxon>Campylobacterota</taxon>
        <taxon>Epsilonproteobacteria</taxon>
        <taxon>Campylobacterales</taxon>
        <taxon>Helicobacteraceae</taxon>
        <taxon>Helicobacter</taxon>
    </lineage>
</organism>
<dbReference type="RefSeq" id="WP_034572945.1">
    <property type="nucleotide sequence ID" value="NZ_JRMP02000003.1"/>
</dbReference>
<evidence type="ECO:0000313" key="4">
    <source>
        <dbReference type="EMBL" id="TLD95344.1"/>
    </source>
</evidence>
<evidence type="ECO:0000313" key="5">
    <source>
        <dbReference type="Proteomes" id="UP000029714"/>
    </source>
</evidence>
<dbReference type="AlphaFoldDB" id="A0A347VPU9"/>
<keyword evidence="5" id="KW-1185">Reference proteome</keyword>
<reference evidence="4 5" key="2">
    <citation type="journal article" date="2016" name="Infect. Immun.">
        <title>Helicobacter saguini, a Novel Helicobacter Isolated from Cotton-Top Tamarins with Ulcerative Colitis, Has Proinflammatory Properties and Induces Typhlocolitis and Dysplasia in Gnotobiotic IL-10-/- Mice.</title>
        <authorList>
            <person name="Shen Z."/>
            <person name="Mannion A."/>
            <person name="Whary M.T."/>
            <person name="Muthupalani S."/>
            <person name="Sheh A."/>
            <person name="Feng Y."/>
            <person name="Gong G."/>
            <person name="Vandamme P."/>
            <person name="Holcombe H.R."/>
            <person name="Paster B.J."/>
            <person name="Fox J.G."/>
        </authorList>
    </citation>
    <scope>NUCLEOTIDE SEQUENCE [LARGE SCALE GENOMIC DNA]</scope>
    <source>
        <strain evidence="4 5">MIT 97-6194</strain>
    </source>
</reference>
<sequence length="113" mass="13370">MQTLQLQLLYFRFYKILLILIYYITYKYLDSLSPTHHHFIKNIDSINPKKFVQNLTFIESKLQEISQSFLVLQSIPTLPPIFKIKRQENPAKFLESKNQTPTISNKSKHKGAK</sequence>
<reference evidence="4" key="3">
    <citation type="submission" date="2018-04" db="EMBL/GenBank/DDBJ databases">
        <authorList>
            <person name="Sheh A."/>
            <person name="Shen Z."/>
            <person name="Mannion A.J."/>
            <person name="Fox J.G."/>
        </authorList>
    </citation>
    <scope>NUCLEOTIDE SEQUENCE</scope>
    <source>
        <strain evidence="4">MIT 97-6194</strain>
    </source>
</reference>
<feature type="transmembrane region" description="Helical" evidence="2">
    <location>
        <begin position="12"/>
        <end position="29"/>
    </location>
</feature>
<dbReference type="Proteomes" id="UP000029714">
    <property type="component" value="Unassembled WGS sequence"/>
</dbReference>
<name>A0A347VPU9_9HELI</name>
<keyword evidence="2" id="KW-1133">Transmembrane helix</keyword>
<dbReference type="STRING" id="1548018.LS64_10595"/>
<evidence type="ECO:0000313" key="3">
    <source>
        <dbReference type="EMBL" id="MWV70405.1"/>
    </source>
</evidence>
<protein>
    <recommendedName>
        <fullName evidence="7">Transmembrane protein</fullName>
    </recommendedName>
</protein>
<dbReference type="EMBL" id="JRMP02000003">
    <property type="protein sequence ID" value="TLD95344.1"/>
    <property type="molecule type" value="Genomic_DNA"/>
</dbReference>
<reference evidence="4 5" key="1">
    <citation type="journal article" date="2014" name="Genome Announc.">
        <title>Draft genome sequences of eight enterohepatic helicobacter species isolated from both laboratory and wild rodents.</title>
        <authorList>
            <person name="Sheh A."/>
            <person name="Shen Z."/>
            <person name="Fox J.G."/>
        </authorList>
    </citation>
    <scope>NUCLEOTIDE SEQUENCE [LARGE SCALE GENOMIC DNA]</scope>
    <source>
        <strain evidence="4 5">MIT 97-6194</strain>
    </source>
</reference>
<evidence type="ECO:0000256" key="2">
    <source>
        <dbReference type="SAM" id="Phobius"/>
    </source>
</evidence>
<comment type="caution">
    <text evidence="4">The sequence shown here is derived from an EMBL/GenBank/DDBJ whole genome shotgun (WGS) entry which is preliminary data.</text>
</comment>
<gene>
    <name evidence="3" type="ORF">DCO61_10470</name>
    <name evidence="4" type="ORF">LS64_003115</name>
</gene>
<reference evidence="3 6" key="4">
    <citation type="submission" date="2019-12" db="EMBL/GenBank/DDBJ databases">
        <title>Multi-Generational Helicobacter saguini Isolates.</title>
        <authorList>
            <person name="Mannion A."/>
            <person name="Shen Z."/>
            <person name="Fox J.G."/>
        </authorList>
    </citation>
    <scope>NUCLEOTIDE SEQUENCE [LARGE SCALE GENOMIC DNA]</scope>
    <source>
        <strain evidence="3">16-048</strain>
        <strain evidence="6">16-048 (F4)</strain>
    </source>
</reference>
<feature type="region of interest" description="Disordered" evidence="1">
    <location>
        <begin position="92"/>
        <end position="113"/>
    </location>
</feature>
<proteinExistence type="predicted"/>
<evidence type="ECO:0000313" key="6">
    <source>
        <dbReference type="Proteomes" id="UP000477070"/>
    </source>
</evidence>
<accession>A0A347VPU9</accession>
<evidence type="ECO:0008006" key="7">
    <source>
        <dbReference type="Google" id="ProtNLM"/>
    </source>
</evidence>